<evidence type="ECO:0000313" key="5">
    <source>
        <dbReference type="Proteomes" id="UP000000249"/>
    </source>
</evidence>
<feature type="DNA-binding region" description="H-T-H motif" evidence="2">
    <location>
        <begin position="41"/>
        <end position="60"/>
    </location>
</feature>
<evidence type="ECO:0000256" key="1">
    <source>
        <dbReference type="ARBA" id="ARBA00023125"/>
    </source>
</evidence>
<evidence type="ECO:0000259" key="3">
    <source>
        <dbReference type="PROSITE" id="PS50977"/>
    </source>
</evidence>
<accession>A0A0H3ADY9</accession>
<dbReference type="KEGG" id="vcr:VC395_A0942"/>
<dbReference type="InterPro" id="IPR001647">
    <property type="entry name" value="HTH_TetR"/>
</dbReference>
<proteinExistence type="predicted"/>
<dbReference type="AlphaFoldDB" id="A0A0H3ADY9"/>
<dbReference type="EMBL" id="CP000626">
    <property type="protein sequence ID" value="ABQ18991.1"/>
    <property type="molecule type" value="Genomic_DNA"/>
</dbReference>
<dbReference type="InterPro" id="IPR009057">
    <property type="entry name" value="Homeodomain-like_sf"/>
</dbReference>
<evidence type="ECO:0000313" key="4">
    <source>
        <dbReference type="EMBL" id="ABQ18991.1"/>
    </source>
</evidence>
<dbReference type="GO" id="GO:0003677">
    <property type="term" value="F:DNA binding"/>
    <property type="evidence" value="ECO:0007669"/>
    <property type="project" value="UniProtKB-UniRule"/>
</dbReference>
<sequence length="161" mass="18750">MTLEKSLTMPKRSKEDTEVTIQTIMDAVVDQLLRLGYDKMSYTTLSQQTGVSRTGISHHFPKKTDFASALDGRIFKMFMEYLDFEHDMEAFRDSWLKAMEKSEFVAILRLLFHHIVTAERAHDFAHKGVNRLYKLTEEKFGQESQKEVEWLLGHSLVSMVN</sequence>
<dbReference type="Pfam" id="PF18285">
    <property type="entry name" value="LuxT_C"/>
    <property type="match status" value="1"/>
</dbReference>
<dbReference type="Gene3D" id="1.10.357.10">
    <property type="entry name" value="Tetracycline Repressor, domain 2"/>
    <property type="match status" value="1"/>
</dbReference>
<protein>
    <submittedName>
        <fullName evidence="4">Transcriptional regulator, TetR family</fullName>
    </submittedName>
</protein>
<dbReference type="Proteomes" id="UP000000249">
    <property type="component" value="Chromosome 2"/>
</dbReference>
<reference evidence="4 5" key="1">
    <citation type="submission" date="2007-03" db="EMBL/GenBank/DDBJ databases">
        <authorList>
            <person name="Heidelberg J."/>
        </authorList>
    </citation>
    <scope>NUCLEOTIDE SEQUENCE [LARGE SCALE GENOMIC DNA]</scope>
    <source>
        <strain evidence="5">ATCC 39541 / Classical Ogawa 395 / O395</strain>
    </source>
</reference>
<dbReference type="eggNOG" id="COG1309">
    <property type="taxonomic scope" value="Bacteria"/>
</dbReference>
<dbReference type="PROSITE" id="PS50977">
    <property type="entry name" value="HTH_TETR_2"/>
    <property type="match status" value="1"/>
</dbReference>
<organism evidence="4 5">
    <name type="scientific">Vibrio cholerae serotype O1 (strain ATCC 39541 / Classical Ogawa 395 / O395)</name>
    <dbReference type="NCBI Taxonomy" id="345073"/>
    <lineage>
        <taxon>Bacteria</taxon>
        <taxon>Pseudomonadati</taxon>
        <taxon>Pseudomonadota</taxon>
        <taxon>Gammaproteobacteria</taxon>
        <taxon>Vibrionales</taxon>
        <taxon>Vibrionaceae</taxon>
        <taxon>Vibrio</taxon>
    </lineage>
</organism>
<dbReference type="PATRIC" id="fig|345073.21.peg.3670"/>
<name>A0A0H3ADY9_VIBC3</name>
<dbReference type="SUPFAM" id="SSF46689">
    <property type="entry name" value="Homeodomain-like"/>
    <property type="match status" value="1"/>
</dbReference>
<evidence type="ECO:0000256" key="2">
    <source>
        <dbReference type="PROSITE-ProRule" id="PRU00335"/>
    </source>
</evidence>
<gene>
    <name evidence="4" type="ordered locus">VC0395_0321</name>
</gene>
<keyword evidence="1 2" id="KW-0238">DNA-binding</keyword>
<dbReference type="OrthoDB" id="5816932at2"/>
<feature type="domain" description="HTH tetR-type" evidence="3">
    <location>
        <begin position="18"/>
        <end position="78"/>
    </location>
</feature>
<dbReference type="KEGG" id="vco:VC0395_0321"/>